<reference evidence="2 3" key="1">
    <citation type="submission" date="2014-12" db="EMBL/GenBank/DDBJ databases">
        <title>Genome sequencing of Alteromonas marina AD001.</title>
        <authorList>
            <person name="Adrian T.G.S."/>
            <person name="Chan K.G."/>
        </authorList>
    </citation>
    <scope>NUCLEOTIDE SEQUENCE [LARGE SCALE GENOMIC DNA]</scope>
    <source>
        <strain evidence="2 3">AD001</strain>
    </source>
</reference>
<dbReference type="EMBL" id="JWLW01000003">
    <property type="protein sequence ID" value="KHT57457.1"/>
    <property type="molecule type" value="Genomic_DNA"/>
</dbReference>
<sequence>MWAKTAGRSMTLSELLTKMQPRASQDLFYFADFWEVMEKRGFGPMLALPSFIACTPIGAIPGIPSLTGVTILLIALQILLGSRHPWLPQKVMDIHCDADQLRNIVKKIKPHAEKIDRFLIPRCFFMRQPVFRSLIALNCVGCGLVMIPLELIPLMGFIPALAVLIMAVGMATDDGAVALIGVTISIFGFVLGFEHLPGAIS</sequence>
<name>A0A0B3YS12_9ALTE</name>
<protein>
    <submittedName>
        <fullName evidence="2">Exopolysaccharide biosynthesis protein</fullName>
    </submittedName>
</protein>
<feature type="transmembrane region" description="Helical" evidence="1">
    <location>
        <begin position="175"/>
        <end position="193"/>
    </location>
</feature>
<dbReference type="RefSeq" id="WP_039216538.1">
    <property type="nucleotide sequence ID" value="NZ_JWLW01000003.1"/>
</dbReference>
<organism evidence="2 3">
    <name type="scientific">Alteromonas marina</name>
    <dbReference type="NCBI Taxonomy" id="203795"/>
    <lineage>
        <taxon>Bacteria</taxon>
        <taxon>Pseudomonadati</taxon>
        <taxon>Pseudomonadota</taxon>
        <taxon>Gammaproteobacteria</taxon>
        <taxon>Alteromonadales</taxon>
        <taxon>Alteromonadaceae</taxon>
        <taxon>Alteromonas/Salinimonas group</taxon>
        <taxon>Alteromonas</taxon>
    </lineage>
</organism>
<evidence type="ECO:0000313" key="2">
    <source>
        <dbReference type="EMBL" id="KHT57457.1"/>
    </source>
</evidence>
<gene>
    <name evidence="2" type="ORF">RJ41_02140</name>
</gene>
<dbReference type="OrthoDB" id="8635607at2"/>
<keyword evidence="1" id="KW-0812">Transmembrane</keyword>
<dbReference type="PIRSF" id="PIRSF033239">
    <property type="entry name" value="ExoD"/>
    <property type="match status" value="1"/>
</dbReference>
<proteinExistence type="predicted"/>
<comment type="caution">
    <text evidence="2">The sequence shown here is derived from an EMBL/GenBank/DDBJ whole genome shotgun (WGS) entry which is preliminary data.</text>
</comment>
<keyword evidence="1" id="KW-0472">Membrane</keyword>
<dbReference type="Pfam" id="PF06055">
    <property type="entry name" value="ExoD"/>
    <property type="match status" value="1"/>
</dbReference>
<keyword evidence="1" id="KW-1133">Transmembrane helix</keyword>
<accession>A0A0B3YS12</accession>
<dbReference type="Proteomes" id="UP000031197">
    <property type="component" value="Unassembled WGS sequence"/>
</dbReference>
<feature type="transmembrane region" description="Helical" evidence="1">
    <location>
        <begin position="136"/>
        <end position="169"/>
    </location>
</feature>
<dbReference type="PANTHER" id="PTHR41795">
    <property type="entry name" value="EXOPOLYSACCHARIDE SYNTHESIS PROTEIN"/>
    <property type="match status" value="1"/>
</dbReference>
<evidence type="ECO:0000313" key="3">
    <source>
        <dbReference type="Proteomes" id="UP000031197"/>
    </source>
</evidence>
<dbReference type="InterPro" id="IPR010331">
    <property type="entry name" value="ExoD"/>
</dbReference>
<evidence type="ECO:0000256" key="1">
    <source>
        <dbReference type="SAM" id="Phobius"/>
    </source>
</evidence>
<keyword evidence="3" id="KW-1185">Reference proteome</keyword>
<dbReference type="PANTHER" id="PTHR41795:SF1">
    <property type="entry name" value="EXOPOLYSACCHARIDE SYNTHESIS PROTEIN"/>
    <property type="match status" value="1"/>
</dbReference>
<feature type="transmembrane region" description="Helical" evidence="1">
    <location>
        <begin position="47"/>
        <end position="80"/>
    </location>
</feature>
<dbReference type="AlphaFoldDB" id="A0A0B3YS12"/>